<feature type="compositionally biased region" description="Basic and acidic residues" evidence="2">
    <location>
        <begin position="763"/>
        <end position="777"/>
    </location>
</feature>
<feature type="region of interest" description="Disordered" evidence="2">
    <location>
        <begin position="308"/>
        <end position="361"/>
    </location>
</feature>
<feature type="compositionally biased region" description="Basic residues" evidence="2">
    <location>
        <begin position="58"/>
        <end position="67"/>
    </location>
</feature>
<feature type="region of interest" description="Disordered" evidence="2">
    <location>
        <begin position="464"/>
        <end position="523"/>
    </location>
</feature>
<keyword evidence="3" id="KW-0472">Membrane</keyword>
<feature type="coiled-coil region" evidence="1">
    <location>
        <begin position="588"/>
        <end position="619"/>
    </location>
</feature>
<feature type="region of interest" description="Disordered" evidence="2">
    <location>
        <begin position="396"/>
        <end position="427"/>
    </location>
</feature>
<gene>
    <name evidence="4" type="ORF">LshimejAT787_1302600</name>
</gene>
<sequence length="834" mass="91271">MVVARKTPVAPAPPASRSNSSQPIPTRASKTKTPVGAPGANNTKKTPSPPPTQSKPAPAKKKPKPKKSSFTNRLFLLLLSAFGVYAALVCRTDFPRTSPVCRSLDAYRTHVLDPYVVPPLQTIYQHTSPHVEPYIAPLKPYAASTLTFTRTHVVPRARATASFLSRQWQAHVAPRLYWFFVDQYWNGIIKPIYFKGIHPHLEPHTRPYRIYYRRFVVPFARRTAARAHESYLRLRPHAIHYFGQARRYACAAYKTARPHIVEAYVRVRPYAVALWEQARVQVMRVARKAGEARRQFVDPHVRRIWEKVKEASTSPASVSAASTTRAPAPSPTADESTTPTPAQAAVAEEPIPEEPTTSAAPASAISVAAPPIVEREPEPTPVVVAEVELDVAPEPTTTATTTTTTPAVIPPPSPPAPFSESPIPTSEPAAPVAASVVAASLHAGELEDGEGVDDFLKAIGLDEETGASSEPTAAAAAAAPNSGSGAKAEDAGAQETNETKYGDAEMSPEERARRTAEKRAEITGRHVKWQADLDALVKQVTRSLSATLEEMRGKAVRELERWGKEGKGVVSEVEGEAERLVRGLEGYLKGVEEKVGEDREQREREKEKWEKVLGKVRERFGEKVHDVQREVHEWFVGHRDREIAEVDSAAATVKGFAERAQGDIGLDYAWLDDVTYYDWQKYHDLMRTSENFTAAAQAMQAAVDPKGTNALVDALNELEQAVSEVVEGFGFVVGGISRRAEGPGGAFSSEPEPEPSPSSSPAPEKESEQKEKEEERVSILPIDPSTTPPKEPPSEPKAPATPLVDVVMGRSKEEVEERLKGIPLVKKPIGREEL</sequence>
<feature type="compositionally biased region" description="Pro residues" evidence="2">
    <location>
        <begin position="408"/>
        <end position="417"/>
    </location>
</feature>
<organism evidence="4 5">
    <name type="scientific">Lyophyllum shimeji</name>
    <name type="common">Hon-shimeji</name>
    <name type="synonym">Tricholoma shimeji</name>
    <dbReference type="NCBI Taxonomy" id="47721"/>
    <lineage>
        <taxon>Eukaryota</taxon>
        <taxon>Fungi</taxon>
        <taxon>Dikarya</taxon>
        <taxon>Basidiomycota</taxon>
        <taxon>Agaricomycotina</taxon>
        <taxon>Agaricomycetes</taxon>
        <taxon>Agaricomycetidae</taxon>
        <taxon>Agaricales</taxon>
        <taxon>Tricholomatineae</taxon>
        <taxon>Lyophyllaceae</taxon>
        <taxon>Lyophyllum</taxon>
    </lineage>
</organism>
<evidence type="ECO:0000256" key="1">
    <source>
        <dbReference type="SAM" id="Coils"/>
    </source>
</evidence>
<feature type="compositionally biased region" description="Low complexity" evidence="2">
    <location>
        <begin position="396"/>
        <end position="407"/>
    </location>
</feature>
<feature type="region of interest" description="Disordered" evidence="2">
    <location>
        <begin position="1"/>
        <end position="67"/>
    </location>
</feature>
<keyword evidence="3" id="KW-1133">Transmembrane helix</keyword>
<keyword evidence="1" id="KW-0175">Coiled coil</keyword>
<feature type="region of interest" description="Disordered" evidence="2">
    <location>
        <begin position="741"/>
        <end position="804"/>
    </location>
</feature>
<evidence type="ECO:0000256" key="2">
    <source>
        <dbReference type="SAM" id="MobiDB-lite"/>
    </source>
</evidence>
<dbReference type="EMBL" id="BRPK01000013">
    <property type="protein sequence ID" value="GLB43359.1"/>
    <property type="molecule type" value="Genomic_DNA"/>
</dbReference>
<feature type="compositionally biased region" description="Low complexity" evidence="2">
    <location>
        <begin position="418"/>
        <end position="427"/>
    </location>
</feature>
<reference evidence="4" key="1">
    <citation type="submission" date="2022-07" db="EMBL/GenBank/DDBJ databases">
        <title>The genome of Lyophyllum shimeji provides insight into the initial evolution of ectomycorrhizal fungal genome.</title>
        <authorList>
            <person name="Kobayashi Y."/>
            <person name="Shibata T."/>
            <person name="Hirakawa H."/>
            <person name="Shigenobu S."/>
            <person name="Nishiyama T."/>
            <person name="Yamada A."/>
            <person name="Hasebe M."/>
            <person name="Kawaguchi M."/>
        </authorList>
    </citation>
    <scope>NUCLEOTIDE SEQUENCE</scope>
    <source>
        <strain evidence="4">AT787</strain>
    </source>
</reference>
<evidence type="ECO:0000313" key="4">
    <source>
        <dbReference type="EMBL" id="GLB43359.1"/>
    </source>
</evidence>
<feature type="compositionally biased region" description="Low complexity" evidence="2">
    <location>
        <begin position="341"/>
        <end position="361"/>
    </location>
</feature>
<accession>A0A9P3UQ00</accession>
<proteinExistence type="predicted"/>
<feature type="transmembrane region" description="Helical" evidence="3">
    <location>
        <begin position="70"/>
        <end position="88"/>
    </location>
</feature>
<keyword evidence="3" id="KW-0812">Transmembrane</keyword>
<keyword evidence="5" id="KW-1185">Reference proteome</keyword>
<protein>
    <submittedName>
        <fullName evidence="4">Uncharacterized protein</fullName>
    </submittedName>
</protein>
<comment type="caution">
    <text evidence="4">The sequence shown here is derived from an EMBL/GenBank/DDBJ whole genome shotgun (WGS) entry which is preliminary data.</text>
</comment>
<feature type="compositionally biased region" description="Low complexity" evidence="2">
    <location>
        <begin position="466"/>
        <end position="486"/>
    </location>
</feature>
<dbReference type="Proteomes" id="UP001063166">
    <property type="component" value="Unassembled WGS sequence"/>
</dbReference>
<dbReference type="AlphaFoldDB" id="A0A9P3UQ00"/>
<dbReference type="OrthoDB" id="3260408at2759"/>
<evidence type="ECO:0000256" key="3">
    <source>
        <dbReference type="SAM" id="Phobius"/>
    </source>
</evidence>
<feature type="compositionally biased region" description="Basic and acidic residues" evidence="2">
    <location>
        <begin position="497"/>
        <end position="523"/>
    </location>
</feature>
<evidence type="ECO:0000313" key="5">
    <source>
        <dbReference type="Proteomes" id="UP001063166"/>
    </source>
</evidence>
<feature type="compositionally biased region" description="Low complexity" evidence="2">
    <location>
        <begin position="311"/>
        <end position="333"/>
    </location>
</feature>
<name>A0A9P3UQ00_LYOSH</name>